<dbReference type="SMART" id="SM00242">
    <property type="entry name" value="MYSc"/>
    <property type="match status" value="1"/>
</dbReference>
<feature type="domain" description="Myosin motor" evidence="10">
    <location>
        <begin position="228"/>
        <end position="881"/>
    </location>
</feature>
<feature type="compositionally biased region" description="Basic and acidic residues" evidence="9">
    <location>
        <begin position="1110"/>
        <end position="1128"/>
    </location>
</feature>
<evidence type="ECO:0000256" key="3">
    <source>
        <dbReference type="ARBA" id="ARBA00022840"/>
    </source>
</evidence>
<dbReference type="PROSITE" id="PS51456">
    <property type="entry name" value="MYOSIN_MOTOR"/>
    <property type="match status" value="1"/>
</dbReference>
<sequence length="1219" mass="137368">MARSTLELLLDSIKDRDEEPPDRLPALPQRPTSRGRLPSRKRTPALFLAQSSSEGPYEHSPRQLLSASDGLNLQSNGHKKPDAHFALTHEGNRAVYENGNGKKAANGDQIPVDNIPVKVEKSVIEERMLYGKKENKHTDSGDSTEETCHFHQPAPSSTYVSLSKRRKVHHLYGLQKDSHVWLLNKENSWVLGFVQSYDKSTSVLCKFDGQLIDVPIARLLPANPEFLNEVDDLVQLSYVHEPAIFHVLRQRYEHGAYCTRAGSLLIKISLLNGSSDKSVPYSYNQNMEFLNLMEGGSQEPQFQKLLDEVYCCMTKGQKSQSIIIGGECSAGKRESMHAVLQHLVCRGNNPDLGNSILISNLVLEAFVNANAANNTTISQSGRLVDVIFDKEGKTCGANIRLVFFDKLRVACDTGTEHTYHIFSQLFEGADVSLREKLGFKEASEFKYLKQNACVNGAHPHLNLQLLLKALNLLGFTEKNIRGILSLLGAILWLGNITSIGLNNYEAIDNAARLLNCSKEALSKALVLESSDPQDVCDARNVIAFTIYENLVNWLLAHINTVLKPKTLDPDSLFITVVDMPAPGGVKGGLGGLLANYAQEHLQQFTRRHLLQHGEEVVVACGGLRSCITGSPLNDENINFLEYELLPFLVSHEARNVQELESGFKQNLERLVTGSTCCKQSLSCNDLLTVYHTFGEITYNVRDFVKEMKASHSPFLPVLNSAFTELLDTSTMFETGYSWKSHYQGLPSQGHLAASQEEVLQVMQCLEDREPHFIFCMAPRETLPTQSKTLQQGYVIRQLRINKINDVVRLCRSGKYVGIPHQQFASRFGSLLQSYAKKVNNPLDISVAVLQHMGVPSYAYEMGWTKIFIFHETIEKLECAQEQLMIKAVKIQKTFRGYKLRKQLKRWRIAATLLQASVRGWLARKRSSQESQQMTQIASSPHEVTTELVKNEVWLSKDSSKCRDSLEKRKVDATPNTLSADERKEENIQPEAEKNLQVKDFGGDVENSQLVMAISEKLFMNPSDAAVELKRKDEEITVLQQTVKEYERKWSDYELKMKAMEEMWQKQVSLLEKRLSAATKGSNTEDSAYKTGDSDKGLILSTQPQCASARDTSDTASADRDVVVPKNDVDPGRSVLEHLNKELDHRTQVFNDDARFLVEVKSGQIEANFKPDEELRKLKQRFEVWKKDYKARLKETKGMLKKLGKPDSGEKSKKRWWSKN</sequence>
<dbReference type="Pfam" id="PF00612">
    <property type="entry name" value="IQ"/>
    <property type="match status" value="2"/>
</dbReference>
<dbReference type="GO" id="GO:0000146">
    <property type="term" value="F:microfilament motor activity"/>
    <property type="evidence" value="ECO:0007669"/>
    <property type="project" value="TreeGrafter"/>
</dbReference>
<organism evidence="11 12">
    <name type="scientific">Ceratopteris richardii</name>
    <name type="common">Triangle waterfern</name>
    <dbReference type="NCBI Taxonomy" id="49495"/>
    <lineage>
        <taxon>Eukaryota</taxon>
        <taxon>Viridiplantae</taxon>
        <taxon>Streptophyta</taxon>
        <taxon>Embryophyta</taxon>
        <taxon>Tracheophyta</taxon>
        <taxon>Polypodiopsida</taxon>
        <taxon>Polypodiidae</taxon>
        <taxon>Polypodiales</taxon>
        <taxon>Pteridineae</taxon>
        <taxon>Pteridaceae</taxon>
        <taxon>Parkerioideae</taxon>
        <taxon>Ceratopteris</taxon>
    </lineage>
</organism>
<dbReference type="Gene3D" id="3.40.850.10">
    <property type="entry name" value="Kinesin motor domain"/>
    <property type="match status" value="1"/>
</dbReference>
<dbReference type="SUPFAM" id="SSF52540">
    <property type="entry name" value="P-loop containing nucleoside triphosphate hydrolases"/>
    <property type="match status" value="1"/>
</dbReference>
<evidence type="ECO:0000256" key="5">
    <source>
        <dbReference type="ARBA" id="ARBA00023175"/>
    </source>
</evidence>
<evidence type="ECO:0000259" key="10">
    <source>
        <dbReference type="PROSITE" id="PS51456"/>
    </source>
</evidence>
<dbReference type="GO" id="GO:0007015">
    <property type="term" value="P:actin filament organization"/>
    <property type="evidence" value="ECO:0007669"/>
    <property type="project" value="TreeGrafter"/>
</dbReference>
<feature type="region of interest" description="Disordered" evidence="9">
    <location>
        <begin position="1"/>
        <end position="43"/>
    </location>
</feature>
<keyword evidence="12" id="KW-1185">Reference proteome</keyword>
<dbReference type="PANTHER" id="PTHR13140">
    <property type="entry name" value="MYOSIN"/>
    <property type="match status" value="1"/>
</dbReference>
<dbReference type="OrthoDB" id="190375at2759"/>
<dbReference type="GO" id="GO:0016459">
    <property type="term" value="C:myosin complex"/>
    <property type="evidence" value="ECO:0007669"/>
    <property type="project" value="UniProtKB-KW"/>
</dbReference>
<dbReference type="GO" id="GO:0005524">
    <property type="term" value="F:ATP binding"/>
    <property type="evidence" value="ECO:0007669"/>
    <property type="project" value="UniProtKB-KW"/>
</dbReference>
<keyword evidence="4 7" id="KW-0518">Myosin</keyword>
<evidence type="ECO:0000313" key="12">
    <source>
        <dbReference type="Proteomes" id="UP000825935"/>
    </source>
</evidence>
<dbReference type="InterPro" id="IPR036961">
    <property type="entry name" value="Kinesin_motor_dom_sf"/>
</dbReference>
<feature type="region of interest" description="Disordered" evidence="9">
    <location>
        <begin position="1102"/>
        <end position="1128"/>
    </location>
</feature>
<dbReference type="SMART" id="SM00015">
    <property type="entry name" value="IQ"/>
    <property type="match status" value="2"/>
</dbReference>
<evidence type="ECO:0000256" key="1">
    <source>
        <dbReference type="ARBA" id="ARBA00022528"/>
    </source>
</evidence>
<keyword evidence="5" id="KW-0505">Motor protein</keyword>
<dbReference type="EMBL" id="CM035413">
    <property type="protein sequence ID" value="KAH7431351.1"/>
    <property type="molecule type" value="Genomic_DNA"/>
</dbReference>
<keyword evidence="3" id="KW-0067">ATP-binding</keyword>
<dbReference type="Gene3D" id="1.20.5.190">
    <property type="match status" value="1"/>
</dbReference>
<dbReference type="GO" id="GO:0016020">
    <property type="term" value="C:membrane"/>
    <property type="evidence" value="ECO:0007669"/>
    <property type="project" value="TreeGrafter"/>
</dbReference>
<evidence type="ECO:0000256" key="6">
    <source>
        <dbReference type="ARBA" id="ARBA00023203"/>
    </source>
</evidence>
<dbReference type="Gene3D" id="6.20.240.20">
    <property type="match status" value="1"/>
</dbReference>
<dbReference type="PANTHER" id="PTHR13140:SF706">
    <property type="entry name" value="DILUTE CLASS UNCONVENTIONAL MYOSIN, ISOFORM C"/>
    <property type="match status" value="1"/>
</dbReference>
<dbReference type="Gene3D" id="1.20.120.720">
    <property type="entry name" value="Myosin VI head, motor domain, U50 subdomain"/>
    <property type="match status" value="1"/>
</dbReference>
<keyword evidence="8" id="KW-0175">Coiled coil</keyword>
<evidence type="ECO:0000256" key="9">
    <source>
        <dbReference type="SAM" id="MobiDB-lite"/>
    </source>
</evidence>
<dbReference type="InterPro" id="IPR000048">
    <property type="entry name" value="IQ_motif_EF-hand-BS"/>
</dbReference>
<feature type="region of interest" description="Disordered" evidence="9">
    <location>
        <begin position="133"/>
        <end position="152"/>
    </location>
</feature>
<dbReference type="PRINTS" id="PR00193">
    <property type="entry name" value="MYOSINHEAVY"/>
</dbReference>
<reference evidence="11" key="1">
    <citation type="submission" date="2021-08" db="EMBL/GenBank/DDBJ databases">
        <title>WGS assembly of Ceratopteris richardii.</title>
        <authorList>
            <person name="Marchant D.B."/>
            <person name="Chen G."/>
            <person name="Jenkins J."/>
            <person name="Shu S."/>
            <person name="Leebens-Mack J."/>
            <person name="Grimwood J."/>
            <person name="Schmutz J."/>
            <person name="Soltis P."/>
            <person name="Soltis D."/>
            <person name="Chen Z.-H."/>
        </authorList>
    </citation>
    <scope>NUCLEOTIDE SEQUENCE</scope>
    <source>
        <strain evidence="11">Whitten #5841</strain>
        <tissue evidence="11">Leaf</tissue>
    </source>
</reference>
<keyword evidence="1" id="KW-0150">Chloroplast</keyword>
<dbReference type="InterPro" id="IPR027417">
    <property type="entry name" value="P-loop_NTPase"/>
</dbReference>
<dbReference type="AlphaFoldDB" id="A0A8T2U572"/>
<protein>
    <recommendedName>
        <fullName evidence="10">Myosin motor domain-containing protein</fullName>
    </recommendedName>
</protein>
<feature type="region of interest" description="Disordered" evidence="9">
    <location>
        <begin position="964"/>
        <end position="985"/>
    </location>
</feature>
<feature type="region of interest" description="Disordered" evidence="9">
    <location>
        <begin position="1195"/>
        <end position="1219"/>
    </location>
</feature>
<comment type="caution">
    <text evidence="11">The sequence shown here is derived from an EMBL/GenBank/DDBJ whole genome shotgun (WGS) entry which is preliminary data.</text>
</comment>
<evidence type="ECO:0000256" key="2">
    <source>
        <dbReference type="ARBA" id="ARBA00022741"/>
    </source>
</evidence>
<comment type="caution">
    <text evidence="7">Lacks conserved residue(s) required for the propagation of feature annotation.</text>
</comment>
<evidence type="ECO:0000313" key="11">
    <source>
        <dbReference type="EMBL" id="KAH7431351.1"/>
    </source>
</evidence>
<evidence type="ECO:0000256" key="4">
    <source>
        <dbReference type="ARBA" id="ARBA00023123"/>
    </source>
</evidence>
<dbReference type="PROSITE" id="PS50096">
    <property type="entry name" value="IQ"/>
    <property type="match status" value="2"/>
</dbReference>
<dbReference type="OMA" id="MASEYKF"/>
<keyword evidence="6 7" id="KW-0009">Actin-binding</keyword>
<feature type="compositionally biased region" description="Basic and acidic residues" evidence="9">
    <location>
        <begin position="1195"/>
        <end position="1210"/>
    </location>
</feature>
<dbReference type="Pfam" id="PF00063">
    <property type="entry name" value="Myosin_head"/>
    <property type="match status" value="1"/>
</dbReference>
<dbReference type="GO" id="GO:0030048">
    <property type="term" value="P:actin filament-based movement"/>
    <property type="evidence" value="ECO:0007669"/>
    <property type="project" value="UniProtKB-ARBA"/>
</dbReference>
<dbReference type="Gene3D" id="1.10.10.820">
    <property type="match status" value="1"/>
</dbReference>
<feature type="coiled-coil region" evidence="8">
    <location>
        <begin position="1028"/>
        <end position="1062"/>
    </location>
</feature>
<dbReference type="Proteomes" id="UP000825935">
    <property type="component" value="Chromosome 8"/>
</dbReference>
<dbReference type="GO" id="GO:0005737">
    <property type="term" value="C:cytoplasm"/>
    <property type="evidence" value="ECO:0007669"/>
    <property type="project" value="TreeGrafter"/>
</dbReference>
<keyword evidence="2" id="KW-0547">Nucleotide-binding</keyword>
<dbReference type="Gene3D" id="1.20.58.530">
    <property type="match status" value="1"/>
</dbReference>
<evidence type="ECO:0000256" key="7">
    <source>
        <dbReference type="PROSITE-ProRule" id="PRU00782"/>
    </source>
</evidence>
<evidence type="ECO:0000256" key="8">
    <source>
        <dbReference type="SAM" id="Coils"/>
    </source>
</evidence>
<keyword evidence="1" id="KW-0934">Plastid</keyword>
<gene>
    <name evidence="11" type="ORF">KP509_08G044300</name>
</gene>
<dbReference type="CDD" id="cd23767">
    <property type="entry name" value="IQCD"/>
    <property type="match status" value="1"/>
</dbReference>
<comment type="similarity">
    <text evidence="7">Belongs to the TRAFAC class myosin-kinesin ATPase superfamily. Myosin family.</text>
</comment>
<proteinExistence type="inferred from homology"/>
<accession>A0A8T2U572</accession>
<name>A0A8T2U572_CERRI</name>
<dbReference type="GO" id="GO:0051015">
    <property type="term" value="F:actin filament binding"/>
    <property type="evidence" value="ECO:0007669"/>
    <property type="project" value="TreeGrafter"/>
</dbReference>
<dbReference type="InterPro" id="IPR001609">
    <property type="entry name" value="Myosin_head_motor_dom-like"/>
</dbReference>